<organism evidence="12 13">
    <name type="scientific">Larkinella terrae</name>
    <dbReference type="NCBI Taxonomy" id="2025311"/>
    <lineage>
        <taxon>Bacteria</taxon>
        <taxon>Pseudomonadati</taxon>
        <taxon>Bacteroidota</taxon>
        <taxon>Cytophagia</taxon>
        <taxon>Cytophagales</taxon>
        <taxon>Spirosomataceae</taxon>
        <taxon>Larkinella</taxon>
    </lineage>
</organism>
<keyword evidence="6 11" id="KW-0406">Ion transport</keyword>
<evidence type="ECO:0000256" key="9">
    <source>
        <dbReference type="ARBA" id="ARBA00035120"/>
    </source>
</evidence>
<keyword evidence="8 11" id="KW-0407">Ion channel</keyword>
<dbReference type="Proteomes" id="UP000441754">
    <property type="component" value="Unassembled WGS sequence"/>
</dbReference>
<evidence type="ECO:0000256" key="5">
    <source>
        <dbReference type="ARBA" id="ARBA00022989"/>
    </source>
</evidence>
<keyword evidence="7 11" id="KW-0472">Membrane</keyword>
<accession>A0A7K0EVT6</accession>
<evidence type="ECO:0000313" key="12">
    <source>
        <dbReference type="EMBL" id="MRS65923.1"/>
    </source>
</evidence>
<comment type="catalytic activity">
    <reaction evidence="10">
        <text>fluoride(in) = fluoride(out)</text>
        <dbReference type="Rhea" id="RHEA:76159"/>
        <dbReference type="ChEBI" id="CHEBI:17051"/>
    </reaction>
    <physiologicalReaction direction="left-to-right" evidence="10">
        <dbReference type="Rhea" id="RHEA:76160"/>
    </physiologicalReaction>
</comment>
<feature type="transmembrane region" description="Helical" evidence="11">
    <location>
        <begin position="37"/>
        <end position="59"/>
    </location>
</feature>
<evidence type="ECO:0000256" key="2">
    <source>
        <dbReference type="ARBA" id="ARBA00022475"/>
    </source>
</evidence>
<comment type="function">
    <text evidence="11">Fluoride-specific ion channel. Important for reducing fluoride concentration in the cell, thus reducing its toxicity.</text>
</comment>
<dbReference type="PANTHER" id="PTHR28259:SF1">
    <property type="entry name" value="FLUORIDE EXPORT PROTEIN 1-RELATED"/>
    <property type="match status" value="1"/>
</dbReference>
<comment type="similarity">
    <text evidence="9 11">Belongs to the fluoride channel Fluc/FEX (TC 1.A.43) family.</text>
</comment>
<feature type="binding site" evidence="11">
    <location>
        <position position="82"/>
    </location>
    <ligand>
        <name>Na(+)</name>
        <dbReference type="ChEBI" id="CHEBI:29101"/>
        <note>structural</note>
    </ligand>
</feature>
<dbReference type="Pfam" id="PF02537">
    <property type="entry name" value="CRCB"/>
    <property type="match status" value="1"/>
</dbReference>
<reference evidence="12 13" key="1">
    <citation type="journal article" date="2018" name="Antonie Van Leeuwenhoek">
        <title>Larkinella terrae sp. nov., isolated from soil on Jeju Island, South Korea.</title>
        <authorList>
            <person name="Ten L.N."/>
            <person name="Jeon J."/>
            <person name="Park S.J."/>
            <person name="Park S."/>
            <person name="Lee S.Y."/>
            <person name="Kim M.K."/>
            <person name="Jung H.Y."/>
        </authorList>
    </citation>
    <scope>NUCLEOTIDE SEQUENCE [LARGE SCALE GENOMIC DNA]</scope>
    <source>
        <strain evidence="12 13">KCTC 52001</strain>
    </source>
</reference>
<feature type="binding site" evidence="11">
    <location>
        <position position="79"/>
    </location>
    <ligand>
        <name>Na(+)</name>
        <dbReference type="ChEBI" id="CHEBI:29101"/>
        <note>structural</note>
    </ligand>
</feature>
<proteinExistence type="inferred from homology"/>
<dbReference type="RefSeq" id="WP_154179387.1">
    <property type="nucleotide sequence ID" value="NZ_WJXZ01000021.1"/>
</dbReference>
<dbReference type="PANTHER" id="PTHR28259">
    <property type="entry name" value="FLUORIDE EXPORT PROTEIN 1-RELATED"/>
    <property type="match status" value="1"/>
</dbReference>
<keyword evidence="13" id="KW-1185">Reference proteome</keyword>
<keyword evidence="3" id="KW-0997">Cell inner membrane</keyword>
<evidence type="ECO:0000256" key="4">
    <source>
        <dbReference type="ARBA" id="ARBA00022692"/>
    </source>
</evidence>
<gene>
    <name evidence="11 12" type="primary">crcB</name>
    <name evidence="11" type="synonym">fluC</name>
    <name evidence="12" type="ORF">GJJ30_31860</name>
</gene>
<dbReference type="GO" id="GO:0046872">
    <property type="term" value="F:metal ion binding"/>
    <property type="evidence" value="ECO:0007669"/>
    <property type="project" value="UniProtKB-KW"/>
</dbReference>
<evidence type="ECO:0000256" key="1">
    <source>
        <dbReference type="ARBA" id="ARBA00004651"/>
    </source>
</evidence>
<evidence type="ECO:0000256" key="10">
    <source>
        <dbReference type="ARBA" id="ARBA00035585"/>
    </source>
</evidence>
<dbReference type="HAMAP" id="MF_00454">
    <property type="entry name" value="FluC"/>
    <property type="match status" value="1"/>
</dbReference>
<keyword evidence="11" id="KW-0915">Sodium</keyword>
<keyword evidence="11" id="KW-0813">Transport</keyword>
<keyword evidence="5 11" id="KW-1133">Transmembrane helix</keyword>
<dbReference type="InterPro" id="IPR003691">
    <property type="entry name" value="FluC"/>
</dbReference>
<evidence type="ECO:0000256" key="6">
    <source>
        <dbReference type="ARBA" id="ARBA00023065"/>
    </source>
</evidence>
<name>A0A7K0EVT6_9BACT</name>
<feature type="transmembrane region" description="Helical" evidence="11">
    <location>
        <begin position="71"/>
        <end position="88"/>
    </location>
</feature>
<evidence type="ECO:0000256" key="11">
    <source>
        <dbReference type="HAMAP-Rule" id="MF_00454"/>
    </source>
</evidence>
<evidence type="ECO:0000256" key="3">
    <source>
        <dbReference type="ARBA" id="ARBA00022519"/>
    </source>
</evidence>
<keyword evidence="11" id="KW-0479">Metal-binding</keyword>
<feature type="transmembrane region" description="Helical" evidence="11">
    <location>
        <begin position="100"/>
        <end position="124"/>
    </location>
</feature>
<dbReference type="GO" id="GO:0140114">
    <property type="term" value="P:cellular detoxification of fluoride"/>
    <property type="evidence" value="ECO:0007669"/>
    <property type="project" value="UniProtKB-UniRule"/>
</dbReference>
<comment type="caution">
    <text evidence="12">The sequence shown here is derived from an EMBL/GenBank/DDBJ whole genome shotgun (WGS) entry which is preliminary data.</text>
</comment>
<comment type="activity regulation">
    <text evidence="11">Na(+) is not transported, but it plays an essential structural role and its presence is essential for fluoride channel function.</text>
</comment>
<dbReference type="AlphaFoldDB" id="A0A7K0EVT6"/>
<protein>
    <recommendedName>
        <fullName evidence="11">Fluoride-specific ion channel FluC</fullName>
    </recommendedName>
</protein>
<dbReference type="EMBL" id="WJXZ01000021">
    <property type="protein sequence ID" value="MRS65923.1"/>
    <property type="molecule type" value="Genomic_DNA"/>
</dbReference>
<dbReference type="OrthoDB" id="9815830at2"/>
<evidence type="ECO:0000256" key="8">
    <source>
        <dbReference type="ARBA" id="ARBA00023303"/>
    </source>
</evidence>
<dbReference type="GO" id="GO:0062054">
    <property type="term" value="F:fluoride channel activity"/>
    <property type="evidence" value="ECO:0007669"/>
    <property type="project" value="UniProtKB-UniRule"/>
</dbReference>
<keyword evidence="2 11" id="KW-1003">Cell membrane</keyword>
<feature type="transmembrane region" description="Helical" evidence="11">
    <location>
        <begin position="7"/>
        <end position="25"/>
    </location>
</feature>
<dbReference type="NCBIfam" id="TIGR00494">
    <property type="entry name" value="crcB"/>
    <property type="match status" value="1"/>
</dbReference>
<sequence>MEMITNPFWLVFFGGGLGSVARYGVSRYVQPLLKTTYPASTLLVNVVASLILGFLVGWLTARASGRETYRLLIGVGFCGGFSTFSTFSTDTLFLMQTGRWWAAASNVVLNVMLCLLASLAGLYLGRP</sequence>
<evidence type="ECO:0000256" key="7">
    <source>
        <dbReference type="ARBA" id="ARBA00023136"/>
    </source>
</evidence>
<evidence type="ECO:0000313" key="13">
    <source>
        <dbReference type="Proteomes" id="UP000441754"/>
    </source>
</evidence>
<comment type="subcellular location">
    <subcellularLocation>
        <location evidence="1 11">Cell membrane</location>
        <topology evidence="1 11">Multi-pass membrane protein</topology>
    </subcellularLocation>
</comment>
<dbReference type="GO" id="GO:0005886">
    <property type="term" value="C:plasma membrane"/>
    <property type="evidence" value="ECO:0007669"/>
    <property type="project" value="UniProtKB-SubCell"/>
</dbReference>
<keyword evidence="4 11" id="KW-0812">Transmembrane</keyword>